<dbReference type="InterPro" id="IPR050194">
    <property type="entry name" value="Glycosyltransferase_grp1"/>
</dbReference>
<evidence type="ECO:0000313" key="4">
    <source>
        <dbReference type="Proteomes" id="UP000028185"/>
    </source>
</evidence>
<keyword evidence="3" id="KW-0808">Transferase</keyword>
<dbReference type="InterPro" id="IPR001296">
    <property type="entry name" value="Glyco_trans_1"/>
</dbReference>
<dbReference type="HOGENOM" id="CLU_055069_0_0_9"/>
<dbReference type="RefSeq" id="WP_024382212.1">
    <property type="nucleotide sequence ID" value="NZ_ALLE01000022.1"/>
</dbReference>
<evidence type="ECO:0000259" key="2">
    <source>
        <dbReference type="Pfam" id="PF13439"/>
    </source>
</evidence>
<organism evidence="3 4">
    <name type="scientific">Streptococcus suis 6407</name>
    <dbReference type="NCBI Taxonomy" id="1214179"/>
    <lineage>
        <taxon>Bacteria</taxon>
        <taxon>Bacillati</taxon>
        <taxon>Bacillota</taxon>
        <taxon>Bacilli</taxon>
        <taxon>Lactobacillales</taxon>
        <taxon>Streptococcaceae</taxon>
        <taxon>Streptococcus</taxon>
    </lineage>
</organism>
<dbReference type="Proteomes" id="UP000028185">
    <property type="component" value="Chromosome"/>
</dbReference>
<sequence>MKVLLYLEGKTVLEKSGIGRALQHQMEALDMAGIPYTTDLLGDYDVIHINTYGPRSWLLLHAAKRSGKKVIMHGHSTKEDFQNSFIGSNTLAPFVGKYLASMYQKADFVITPSEYSKKLIQSYGVTTPIIAVSNGIDLDKYKKDERKEAIFREHFKIEEGQPVVVCAGLYFRRKGIEDFVKVAEKMPHVRFIWLGSINKWLIPSYIRKIVEGDHPANVEFPGYFKGAVFQGAMSGADAFFFPSYEETEGIVVMEALASHQHVVLRDIPVYDGWIDENVAELGHTVDDFVDSIQKILDKQVDKREAGYQVAVSRSIDNVSHQLVDAYRQVLEM</sequence>
<dbReference type="InterPro" id="IPR028098">
    <property type="entry name" value="Glyco_trans_4-like_N"/>
</dbReference>
<dbReference type="AlphaFoldDB" id="A0A075SFL4"/>
<evidence type="ECO:0000313" key="3">
    <source>
        <dbReference type="EMBL" id="AIG43109.1"/>
    </source>
</evidence>
<gene>
    <name evidence="3" type="ORF">ID09_03250</name>
</gene>
<reference evidence="3 4" key="1">
    <citation type="journal article" date="2014" name="Genome Announc.">
        <title>Whole-Genome Sequence of Streptococcus suis Serotype 4 Reference Strain 6407.</title>
        <authorList>
            <person name="Wang K."/>
            <person name="Chen J."/>
            <person name="Yao H."/>
            <person name="Lu C."/>
        </authorList>
    </citation>
    <scope>NUCLEOTIDE SEQUENCE [LARGE SCALE GENOMIC DNA]</scope>
    <source>
        <strain evidence="3">6407</strain>
    </source>
</reference>
<dbReference type="Pfam" id="PF13439">
    <property type="entry name" value="Glyco_transf_4"/>
    <property type="match status" value="1"/>
</dbReference>
<accession>A0A075SFL4</accession>
<protein>
    <submittedName>
        <fullName evidence="3">Glycosyl transferase family 1</fullName>
    </submittedName>
</protein>
<proteinExistence type="predicted"/>
<dbReference type="PANTHER" id="PTHR45947">
    <property type="entry name" value="SULFOQUINOVOSYL TRANSFERASE SQD2"/>
    <property type="match status" value="1"/>
</dbReference>
<dbReference type="GO" id="GO:0016757">
    <property type="term" value="F:glycosyltransferase activity"/>
    <property type="evidence" value="ECO:0007669"/>
    <property type="project" value="InterPro"/>
</dbReference>
<dbReference type="Pfam" id="PF00534">
    <property type="entry name" value="Glycos_transf_1"/>
    <property type="match status" value="1"/>
</dbReference>
<feature type="domain" description="Glycosyltransferase subfamily 4-like N-terminal" evidence="2">
    <location>
        <begin position="41"/>
        <end position="140"/>
    </location>
</feature>
<feature type="domain" description="Glycosyl transferase family 1" evidence="1">
    <location>
        <begin position="151"/>
        <end position="304"/>
    </location>
</feature>
<dbReference type="Gene3D" id="3.40.50.2000">
    <property type="entry name" value="Glycogen Phosphorylase B"/>
    <property type="match status" value="2"/>
</dbReference>
<dbReference type="EMBL" id="CP008921">
    <property type="protein sequence ID" value="AIG43109.1"/>
    <property type="molecule type" value="Genomic_DNA"/>
</dbReference>
<dbReference type="SUPFAM" id="SSF53756">
    <property type="entry name" value="UDP-Glycosyltransferase/glycogen phosphorylase"/>
    <property type="match status" value="1"/>
</dbReference>
<dbReference type="CDD" id="cd03801">
    <property type="entry name" value="GT4_PimA-like"/>
    <property type="match status" value="1"/>
</dbReference>
<evidence type="ECO:0000259" key="1">
    <source>
        <dbReference type="Pfam" id="PF00534"/>
    </source>
</evidence>
<dbReference type="PATRIC" id="fig|1214179.4.peg.616"/>
<dbReference type="PANTHER" id="PTHR45947:SF3">
    <property type="entry name" value="SULFOQUINOVOSYL TRANSFERASE SQD2"/>
    <property type="match status" value="1"/>
</dbReference>
<name>A0A075SFL4_STRSU</name>